<dbReference type="PANTHER" id="PTHR34796">
    <property type="entry name" value="EXPRESSED PROTEIN"/>
    <property type="match status" value="1"/>
</dbReference>
<dbReference type="Pfam" id="PF03745">
    <property type="entry name" value="DUF309"/>
    <property type="match status" value="1"/>
</dbReference>
<gene>
    <name evidence="1" type="ORF">DESUT3_15060</name>
</gene>
<evidence type="ECO:0008006" key="3">
    <source>
        <dbReference type="Google" id="ProtNLM"/>
    </source>
</evidence>
<name>A0ABN6DWM9_9BACT</name>
<keyword evidence="2" id="KW-1185">Reference proteome</keyword>
<accession>A0ABN6DWM9</accession>
<dbReference type="Gene3D" id="1.10.3450.10">
    <property type="entry name" value="TTHA0068-like"/>
    <property type="match status" value="1"/>
</dbReference>
<sequence length="123" mass="14082">MRPPELLLRAIEEFNAGDYFLAHETLEILWCQERGEIRKLYQGILQVGIGLLHNRRGNYRGAVSLLRRGTGYLEPFGQLCLGIDVADLVNQTRRALAELELLGPERFADFDPKLEPRIHLAKK</sequence>
<proteinExistence type="predicted"/>
<dbReference type="Proteomes" id="UP001319827">
    <property type="component" value="Chromosome"/>
</dbReference>
<reference evidence="1 2" key="1">
    <citation type="journal article" date="2016" name="C (Basel)">
        <title>Selective Growth of and Electricity Production by Marine Exoelectrogenic Bacteria in Self-Aggregated Hydrogel of Microbially Reduced Graphene Oxide.</title>
        <authorList>
            <person name="Yoshida N."/>
            <person name="Goto Y."/>
            <person name="Miyata Y."/>
        </authorList>
    </citation>
    <scope>NUCLEOTIDE SEQUENCE [LARGE SCALE GENOMIC DNA]</scope>
    <source>
        <strain evidence="1 2">NIT-T3</strain>
    </source>
</reference>
<dbReference type="EMBL" id="AP024355">
    <property type="protein sequence ID" value="BCR04437.1"/>
    <property type="molecule type" value="Genomic_DNA"/>
</dbReference>
<dbReference type="PANTHER" id="PTHR34796:SF1">
    <property type="entry name" value="EXPRESSED PROTEIN"/>
    <property type="match status" value="1"/>
</dbReference>
<reference evidence="1 2" key="2">
    <citation type="journal article" date="2021" name="Int. J. Syst. Evol. Microbiol.">
        <title>Isolation and Polyphasic Characterization of Desulfuromonas versatilis sp. Nov., an Electrogenic Bacteria Capable of Versatile Metabolism Isolated from a Graphene Oxide-Reducing Enrichment Culture.</title>
        <authorList>
            <person name="Xie L."/>
            <person name="Yoshida N."/>
            <person name="Ishii S."/>
            <person name="Meng L."/>
        </authorList>
    </citation>
    <scope>NUCLEOTIDE SEQUENCE [LARGE SCALE GENOMIC DNA]</scope>
    <source>
        <strain evidence="1 2">NIT-T3</strain>
    </source>
</reference>
<dbReference type="SUPFAM" id="SSF140663">
    <property type="entry name" value="TTHA0068-like"/>
    <property type="match status" value="1"/>
</dbReference>
<evidence type="ECO:0000313" key="2">
    <source>
        <dbReference type="Proteomes" id="UP001319827"/>
    </source>
</evidence>
<dbReference type="RefSeq" id="WP_221251893.1">
    <property type="nucleotide sequence ID" value="NZ_AP024355.1"/>
</dbReference>
<organism evidence="1 2">
    <name type="scientific">Desulfuromonas versatilis</name>
    <dbReference type="NCBI Taxonomy" id="2802975"/>
    <lineage>
        <taxon>Bacteria</taxon>
        <taxon>Pseudomonadati</taxon>
        <taxon>Thermodesulfobacteriota</taxon>
        <taxon>Desulfuromonadia</taxon>
        <taxon>Desulfuromonadales</taxon>
        <taxon>Desulfuromonadaceae</taxon>
        <taxon>Desulfuromonas</taxon>
    </lineage>
</organism>
<dbReference type="InterPro" id="IPR005500">
    <property type="entry name" value="DUF309"/>
</dbReference>
<dbReference type="InterPro" id="IPR023203">
    <property type="entry name" value="TTHA0068_sf"/>
</dbReference>
<evidence type="ECO:0000313" key="1">
    <source>
        <dbReference type="EMBL" id="BCR04437.1"/>
    </source>
</evidence>
<protein>
    <recommendedName>
        <fullName evidence="3">DUF309 domain-containing protein</fullName>
    </recommendedName>
</protein>